<dbReference type="EMBL" id="CACSIO010000045">
    <property type="protein sequence ID" value="CAA0123024.1"/>
    <property type="molecule type" value="Genomic_DNA"/>
</dbReference>
<gene>
    <name evidence="1" type="ORF">OPDIPICF_02758</name>
</gene>
<keyword evidence="2" id="KW-1185">Reference proteome</keyword>
<dbReference type="SUPFAM" id="SSF52540">
    <property type="entry name" value="P-loop containing nucleoside triphosphate hydrolases"/>
    <property type="match status" value="1"/>
</dbReference>
<name>A0A5S9QTU7_9GAMM</name>
<dbReference type="Gene3D" id="3.40.50.300">
    <property type="entry name" value="P-loop containing nucleotide triphosphate hydrolases"/>
    <property type="match status" value="1"/>
</dbReference>
<dbReference type="Proteomes" id="UP000441399">
    <property type="component" value="Unassembled WGS sequence"/>
</dbReference>
<dbReference type="Pfam" id="PF13469">
    <property type="entry name" value="Sulfotransfer_3"/>
    <property type="match status" value="1"/>
</dbReference>
<protein>
    <recommendedName>
        <fullName evidence="3">Sulfotransferase family protein</fullName>
    </recommendedName>
</protein>
<dbReference type="AlphaFoldDB" id="A0A5S9QTU7"/>
<evidence type="ECO:0000313" key="2">
    <source>
        <dbReference type="Proteomes" id="UP000441399"/>
    </source>
</evidence>
<evidence type="ECO:0000313" key="1">
    <source>
        <dbReference type="EMBL" id="CAA0123024.1"/>
    </source>
</evidence>
<sequence length="271" mass="31502">MTDTKYCFGAAYPLTTQINQHLFIICPNNSGSTLLKNLLASSRHTWNLLREGQAMQGFHGVKTRGSKTPLTWAANPSMLKSLSVAGNFDWVKTQRQWYFQAYSNSPDASIFVEKSPASLVYIDQYKQHFEHSRFLFMVRNPYACIEGICRRLKHAMDIDTATQLATQHIIRCLTIQRRNIQHYTSDGVFFSYEMLCDQPEQAAKRIQMINPLLNDIDYNAHVPVKQHYNESIRNMNTEQINSLSSRQLNLINKQLEREVELLNYFSYEYLI</sequence>
<organism evidence="1 2">
    <name type="scientific">BD1-7 clade bacterium</name>
    <dbReference type="NCBI Taxonomy" id="2029982"/>
    <lineage>
        <taxon>Bacteria</taxon>
        <taxon>Pseudomonadati</taxon>
        <taxon>Pseudomonadota</taxon>
        <taxon>Gammaproteobacteria</taxon>
        <taxon>Cellvibrionales</taxon>
        <taxon>Spongiibacteraceae</taxon>
        <taxon>BD1-7 clade</taxon>
    </lineage>
</organism>
<evidence type="ECO:0008006" key="3">
    <source>
        <dbReference type="Google" id="ProtNLM"/>
    </source>
</evidence>
<accession>A0A5S9QTU7</accession>
<proteinExistence type="predicted"/>
<dbReference type="InterPro" id="IPR027417">
    <property type="entry name" value="P-loop_NTPase"/>
</dbReference>
<reference evidence="1 2" key="1">
    <citation type="submission" date="2019-11" db="EMBL/GenBank/DDBJ databases">
        <authorList>
            <person name="Holert J."/>
        </authorList>
    </citation>
    <scope>NUCLEOTIDE SEQUENCE [LARGE SCALE GENOMIC DNA]</scope>
    <source>
        <strain evidence="1">SB11_3</strain>
    </source>
</reference>
<dbReference type="OrthoDB" id="1441538at2"/>